<dbReference type="PANTHER" id="PTHR21248">
    <property type="entry name" value="CARDIOLIPIN SYNTHASE"/>
    <property type="match status" value="1"/>
</dbReference>
<sequence length="500" mass="57004">MKRWFTVLFSTLWLIGCQSTSALAPKTATYHSGFDASSTLAHFFHPPPDTPTHYSGFYPLAQGSDALLARLALIESASTSLELQYYIFRDDETSQLLIWRIFEAAERGVKVRLLLDDMQNRKDSAIAYLNGHPNIEIRLFNPHQHRYVRMLSWVTDGSRLNRRMHNKSLTADGVVSIVGGRNIGNEYFSFRSDVEFGDFDLLLYGPVVEQTQVQFDHYWNSDFAVPMAWIHPSDGALNQQDVEQWRTESQIEHQFNNEQYSFKALPLYRDIVDQQIELYWGEAVLLYDLPEKIDNGQSQLIDGLAPVLADIEHSVVIVSPYFVPTETGTQALIEAAKQGKKITILTNSLASNDVFAVHGWYAKYREKLVKGNIELWEMKSHAKAENPWSVTGSSRSSLHAKVILLDKRKIFVGSMNIDPRSAELNTEMAVVFEHPQYVSATQQELLKQLQRSAYKLEIKDDELIWRDYQTGQILESEPDAGWLLRSGAWLSGLLPIESLL</sequence>
<keyword evidence="4" id="KW-1185">Reference proteome</keyword>
<reference evidence="3 4" key="1">
    <citation type="submission" date="2016-09" db="EMBL/GenBank/DDBJ databases">
        <title>Genomic Taxonomy of the Vibrionaceae.</title>
        <authorList>
            <person name="Gonzalez-Castillo A."/>
            <person name="Gomez-Gil B."/>
            <person name="Enciso-Ibarra K."/>
        </authorList>
    </citation>
    <scope>NUCLEOTIDE SEQUENCE [LARGE SCALE GENOMIC DNA]</scope>
    <source>
        <strain evidence="3 4">CAIM 1902</strain>
    </source>
</reference>
<accession>A0ABX3FKQ6</accession>
<keyword evidence="1" id="KW-0732">Signal</keyword>
<evidence type="ECO:0000313" key="4">
    <source>
        <dbReference type="Proteomes" id="UP000186039"/>
    </source>
</evidence>
<dbReference type="CDD" id="cd09113">
    <property type="entry name" value="PLDc_ymdC_like_2"/>
    <property type="match status" value="1"/>
</dbReference>
<dbReference type="InterPro" id="IPR001736">
    <property type="entry name" value="PLipase_D/transphosphatidylase"/>
</dbReference>
<gene>
    <name evidence="3" type="ORF">BIY20_07725</name>
</gene>
<dbReference type="PROSITE" id="PS50035">
    <property type="entry name" value="PLD"/>
    <property type="match status" value="2"/>
</dbReference>
<dbReference type="CDD" id="cd09111">
    <property type="entry name" value="PLDc_ymdC_like_1"/>
    <property type="match status" value="1"/>
</dbReference>
<dbReference type="Proteomes" id="UP000186039">
    <property type="component" value="Unassembled WGS sequence"/>
</dbReference>
<protein>
    <submittedName>
        <fullName evidence="3">Cardiolipin synthetase</fullName>
    </submittedName>
</protein>
<dbReference type="PROSITE" id="PS51257">
    <property type="entry name" value="PROKAR_LIPOPROTEIN"/>
    <property type="match status" value="1"/>
</dbReference>
<evidence type="ECO:0000256" key="1">
    <source>
        <dbReference type="SAM" id="SignalP"/>
    </source>
</evidence>
<dbReference type="Gene3D" id="3.30.870.10">
    <property type="entry name" value="Endonuclease Chain A"/>
    <property type="match status" value="2"/>
</dbReference>
<feature type="signal peptide" evidence="1">
    <location>
        <begin position="1"/>
        <end position="24"/>
    </location>
</feature>
<feature type="chain" id="PRO_5045932922" evidence="1">
    <location>
        <begin position="25"/>
        <end position="500"/>
    </location>
</feature>
<dbReference type="InterPro" id="IPR025202">
    <property type="entry name" value="PLD-like_dom"/>
</dbReference>
<evidence type="ECO:0000313" key="3">
    <source>
        <dbReference type="EMBL" id="OLQ94527.1"/>
    </source>
</evidence>
<dbReference type="SMART" id="SM00155">
    <property type="entry name" value="PLDc"/>
    <property type="match status" value="2"/>
</dbReference>
<dbReference type="SUPFAM" id="SSF56024">
    <property type="entry name" value="Phospholipase D/nuclease"/>
    <property type="match status" value="2"/>
</dbReference>
<organism evidence="3 4">
    <name type="scientific">Vibrio panuliri</name>
    <dbReference type="NCBI Taxonomy" id="1381081"/>
    <lineage>
        <taxon>Bacteria</taxon>
        <taxon>Pseudomonadati</taxon>
        <taxon>Pseudomonadota</taxon>
        <taxon>Gammaproteobacteria</taxon>
        <taxon>Vibrionales</taxon>
        <taxon>Vibrionaceae</taxon>
        <taxon>Vibrio</taxon>
    </lineage>
</organism>
<feature type="domain" description="PLD phosphodiesterase" evidence="2">
    <location>
        <begin position="160"/>
        <end position="187"/>
    </location>
</feature>
<dbReference type="RefSeq" id="WP_075714519.1">
    <property type="nucleotide sequence ID" value="NZ_AP019655.1"/>
</dbReference>
<name>A0ABX3FKQ6_9VIBR</name>
<comment type="caution">
    <text evidence="3">The sequence shown here is derived from an EMBL/GenBank/DDBJ whole genome shotgun (WGS) entry which is preliminary data.</text>
</comment>
<evidence type="ECO:0000259" key="2">
    <source>
        <dbReference type="PROSITE" id="PS50035"/>
    </source>
</evidence>
<dbReference type="Pfam" id="PF13091">
    <property type="entry name" value="PLDc_2"/>
    <property type="match status" value="2"/>
</dbReference>
<proteinExistence type="predicted"/>
<feature type="domain" description="PLD phosphodiesterase" evidence="2">
    <location>
        <begin position="394"/>
        <end position="421"/>
    </location>
</feature>
<dbReference type="EMBL" id="MJMH01000122">
    <property type="protein sequence ID" value="OLQ94527.1"/>
    <property type="molecule type" value="Genomic_DNA"/>
</dbReference>
<dbReference type="PANTHER" id="PTHR21248:SF12">
    <property type="entry name" value="CARDIOLIPIN SYNTHASE C"/>
    <property type="match status" value="1"/>
</dbReference>